<gene>
    <name evidence="2" type="ORF">BPAE_0076g00170</name>
</gene>
<dbReference type="Proteomes" id="UP000297910">
    <property type="component" value="Unassembled WGS sequence"/>
</dbReference>
<comment type="caution">
    <text evidence="2">The sequence shown here is derived from an EMBL/GenBank/DDBJ whole genome shotgun (WGS) entry which is preliminary data.</text>
</comment>
<name>A0A4Z1FLB1_9HELO</name>
<keyword evidence="1" id="KW-1133">Transmembrane helix</keyword>
<keyword evidence="1" id="KW-0812">Transmembrane</keyword>
<protein>
    <submittedName>
        <fullName evidence="2">Uncharacterized protein</fullName>
    </submittedName>
</protein>
<evidence type="ECO:0000313" key="3">
    <source>
        <dbReference type="Proteomes" id="UP000297910"/>
    </source>
</evidence>
<evidence type="ECO:0000313" key="2">
    <source>
        <dbReference type="EMBL" id="TGO25614.1"/>
    </source>
</evidence>
<evidence type="ECO:0000256" key="1">
    <source>
        <dbReference type="SAM" id="Phobius"/>
    </source>
</evidence>
<dbReference type="EMBL" id="PQXI01000076">
    <property type="protein sequence ID" value="TGO25614.1"/>
    <property type="molecule type" value="Genomic_DNA"/>
</dbReference>
<keyword evidence="1" id="KW-0472">Membrane</keyword>
<accession>A0A4Z1FLB1</accession>
<sequence>MKPYDPQLQSLQPLLSTIIRRFPSFQIDLRNSESGEEIRKSAWRLERGEKQLHSTPRVPIKTLTHNDELLYVMVLQGLSSIVQFLVIEFFVC</sequence>
<proteinExistence type="predicted"/>
<organism evidence="2 3">
    <name type="scientific">Botrytis paeoniae</name>
    <dbReference type="NCBI Taxonomy" id="278948"/>
    <lineage>
        <taxon>Eukaryota</taxon>
        <taxon>Fungi</taxon>
        <taxon>Dikarya</taxon>
        <taxon>Ascomycota</taxon>
        <taxon>Pezizomycotina</taxon>
        <taxon>Leotiomycetes</taxon>
        <taxon>Helotiales</taxon>
        <taxon>Sclerotiniaceae</taxon>
        <taxon>Botrytis</taxon>
    </lineage>
</organism>
<keyword evidence="3" id="KW-1185">Reference proteome</keyword>
<feature type="transmembrane region" description="Helical" evidence="1">
    <location>
        <begin position="69"/>
        <end position="91"/>
    </location>
</feature>
<reference evidence="2 3" key="1">
    <citation type="submission" date="2017-12" db="EMBL/GenBank/DDBJ databases">
        <title>Comparative genomics of Botrytis spp.</title>
        <authorList>
            <person name="Valero-Jimenez C.A."/>
            <person name="Tapia P."/>
            <person name="Veloso J."/>
            <person name="Silva-Moreno E."/>
            <person name="Staats M."/>
            <person name="Valdes J.H."/>
            <person name="Van Kan J.A.L."/>
        </authorList>
    </citation>
    <scope>NUCLEOTIDE SEQUENCE [LARGE SCALE GENOMIC DNA]</scope>
    <source>
        <strain evidence="2 3">Bp0003</strain>
    </source>
</reference>
<dbReference type="AlphaFoldDB" id="A0A4Z1FLB1"/>